<proteinExistence type="predicted"/>
<organism evidence="2 3">
    <name type="scientific">Apiospora saccharicola</name>
    <dbReference type="NCBI Taxonomy" id="335842"/>
    <lineage>
        <taxon>Eukaryota</taxon>
        <taxon>Fungi</taxon>
        <taxon>Dikarya</taxon>
        <taxon>Ascomycota</taxon>
        <taxon>Pezizomycotina</taxon>
        <taxon>Sordariomycetes</taxon>
        <taxon>Xylariomycetidae</taxon>
        <taxon>Amphisphaeriales</taxon>
        <taxon>Apiosporaceae</taxon>
        <taxon>Apiospora</taxon>
    </lineage>
</organism>
<accession>A0ABR1UZ52</accession>
<reference evidence="2 3" key="1">
    <citation type="submission" date="2023-01" db="EMBL/GenBank/DDBJ databases">
        <title>Analysis of 21 Apiospora genomes using comparative genomics revels a genus with tremendous synthesis potential of carbohydrate active enzymes and secondary metabolites.</title>
        <authorList>
            <person name="Sorensen T."/>
        </authorList>
    </citation>
    <scope>NUCLEOTIDE SEQUENCE [LARGE SCALE GENOMIC DNA]</scope>
    <source>
        <strain evidence="2 3">CBS 83171</strain>
    </source>
</reference>
<evidence type="ECO:0000313" key="3">
    <source>
        <dbReference type="Proteomes" id="UP001446871"/>
    </source>
</evidence>
<name>A0ABR1UZ52_9PEZI</name>
<evidence type="ECO:0000256" key="1">
    <source>
        <dbReference type="SAM" id="MobiDB-lite"/>
    </source>
</evidence>
<feature type="region of interest" description="Disordered" evidence="1">
    <location>
        <begin position="36"/>
        <end position="62"/>
    </location>
</feature>
<comment type="caution">
    <text evidence="2">The sequence shown here is derived from an EMBL/GenBank/DDBJ whole genome shotgun (WGS) entry which is preliminary data.</text>
</comment>
<protein>
    <submittedName>
        <fullName evidence="2">Uncharacterized protein</fullName>
    </submittedName>
</protein>
<evidence type="ECO:0000313" key="2">
    <source>
        <dbReference type="EMBL" id="KAK8064197.1"/>
    </source>
</evidence>
<feature type="compositionally biased region" description="Gly residues" evidence="1">
    <location>
        <begin position="45"/>
        <end position="57"/>
    </location>
</feature>
<feature type="region of interest" description="Disordered" evidence="1">
    <location>
        <begin position="87"/>
        <end position="111"/>
    </location>
</feature>
<dbReference type="EMBL" id="JAQQWM010000005">
    <property type="protein sequence ID" value="KAK8064197.1"/>
    <property type="molecule type" value="Genomic_DNA"/>
</dbReference>
<dbReference type="Proteomes" id="UP001446871">
    <property type="component" value="Unassembled WGS sequence"/>
</dbReference>
<sequence length="111" mass="11162">MARGQLPTGKSLPCTRSLALGAFRQKVSGAAINLGEIKRDASGSNGNGNGSGSGSGSRVGTSAVRQVEFAHITKLGFLSITPLTSKSAPHLSCSTAAPRPQGAEAGVLSRQ</sequence>
<keyword evidence="3" id="KW-1185">Reference proteome</keyword>
<gene>
    <name evidence="2" type="ORF">PG996_008849</name>
</gene>